<feature type="region of interest" description="Disordered" evidence="2">
    <location>
        <begin position="1573"/>
        <end position="1607"/>
    </location>
</feature>
<feature type="compositionally biased region" description="Polar residues" evidence="2">
    <location>
        <begin position="1"/>
        <end position="11"/>
    </location>
</feature>
<feature type="compositionally biased region" description="Polar residues" evidence="2">
    <location>
        <begin position="2509"/>
        <end position="2530"/>
    </location>
</feature>
<feature type="compositionally biased region" description="Low complexity" evidence="2">
    <location>
        <begin position="1378"/>
        <end position="1389"/>
    </location>
</feature>
<dbReference type="PROSITE" id="PS50235">
    <property type="entry name" value="USP_3"/>
    <property type="match status" value="1"/>
</dbReference>
<feature type="compositionally biased region" description="Polar residues" evidence="2">
    <location>
        <begin position="23"/>
        <end position="50"/>
    </location>
</feature>
<feature type="compositionally biased region" description="Low complexity" evidence="2">
    <location>
        <begin position="922"/>
        <end position="937"/>
    </location>
</feature>
<feature type="domain" description="USP" evidence="3">
    <location>
        <begin position="579"/>
        <end position="878"/>
    </location>
</feature>
<comment type="caution">
    <text evidence="4">The sequence shown here is derived from an EMBL/GenBank/DDBJ whole genome shotgun (WGS) entry which is preliminary data.</text>
</comment>
<dbReference type="EMBL" id="CAXITT010000268">
    <property type="protein sequence ID" value="CAL1537592.1"/>
    <property type="molecule type" value="Genomic_DNA"/>
</dbReference>
<protein>
    <recommendedName>
        <fullName evidence="3">USP domain-containing protein</fullName>
    </recommendedName>
</protein>
<feature type="region of interest" description="Disordered" evidence="2">
    <location>
        <begin position="1083"/>
        <end position="1185"/>
    </location>
</feature>
<feature type="compositionally biased region" description="Polar residues" evidence="2">
    <location>
        <begin position="58"/>
        <end position="74"/>
    </location>
</feature>
<feature type="region of interest" description="Disordered" evidence="2">
    <location>
        <begin position="905"/>
        <end position="980"/>
    </location>
</feature>
<feature type="compositionally biased region" description="Polar residues" evidence="2">
    <location>
        <begin position="1218"/>
        <end position="1228"/>
    </location>
</feature>
<keyword evidence="5" id="KW-1185">Reference proteome</keyword>
<feature type="region of interest" description="Disordered" evidence="2">
    <location>
        <begin position="2482"/>
        <end position="2609"/>
    </location>
</feature>
<feature type="region of interest" description="Disordered" evidence="2">
    <location>
        <begin position="1216"/>
        <end position="1236"/>
    </location>
</feature>
<feature type="compositionally biased region" description="Low complexity" evidence="2">
    <location>
        <begin position="1086"/>
        <end position="1098"/>
    </location>
</feature>
<evidence type="ECO:0000256" key="1">
    <source>
        <dbReference type="SAM" id="Coils"/>
    </source>
</evidence>
<feature type="compositionally biased region" description="Low complexity" evidence="2">
    <location>
        <begin position="2588"/>
        <end position="2604"/>
    </location>
</feature>
<feature type="compositionally biased region" description="Polar residues" evidence="2">
    <location>
        <begin position="1160"/>
        <end position="1182"/>
    </location>
</feature>
<dbReference type="InterPro" id="IPR038765">
    <property type="entry name" value="Papain-like_cys_pep_sf"/>
</dbReference>
<keyword evidence="1" id="KW-0175">Coiled coil</keyword>
<dbReference type="SUPFAM" id="SSF54001">
    <property type="entry name" value="Cysteine proteinases"/>
    <property type="match status" value="1"/>
</dbReference>
<feature type="region of interest" description="Disordered" evidence="2">
    <location>
        <begin position="2622"/>
        <end position="2655"/>
    </location>
</feature>
<feature type="coiled-coil region" evidence="1">
    <location>
        <begin position="1882"/>
        <end position="1909"/>
    </location>
</feature>
<feature type="region of interest" description="Disordered" evidence="2">
    <location>
        <begin position="2423"/>
        <end position="2446"/>
    </location>
</feature>
<dbReference type="InterPro" id="IPR028889">
    <property type="entry name" value="USP"/>
</dbReference>
<feature type="compositionally biased region" description="Basic residues" evidence="2">
    <location>
        <begin position="2498"/>
        <end position="2507"/>
    </location>
</feature>
<dbReference type="PANTHER" id="PTHR15294">
    <property type="entry name" value="RETINOVIN-RELATED"/>
    <property type="match status" value="1"/>
</dbReference>
<dbReference type="InterPro" id="IPR033505">
    <property type="entry name" value="USPL1"/>
</dbReference>
<dbReference type="Proteomes" id="UP001497497">
    <property type="component" value="Unassembled WGS sequence"/>
</dbReference>
<feature type="region of interest" description="Disordered" evidence="2">
    <location>
        <begin position="2311"/>
        <end position="2346"/>
    </location>
</feature>
<feature type="compositionally biased region" description="Polar residues" evidence="2">
    <location>
        <begin position="938"/>
        <end position="951"/>
    </location>
</feature>
<dbReference type="GO" id="GO:0030576">
    <property type="term" value="P:Cajal body organization"/>
    <property type="evidence" value="ECO:0007669"/>
    <property type="project" value="InterPro"/>
</dbReference>
<sequence>MPITGNLNQENSPDEPVGEYGLDTSQVTGPSTDLIQASDCSGAEVSSTTVDLDPSIESALTHSTEGATTLEPVQSTSSIDISDSLDGFKDEVSLPRDSVSKANSSASVTSQVSKGFQDAFAAFASASFRNEEEEVQMDTNDETKLETVVSAAADSAGTVSMEPLVSSAIDSGLVTTTGEESLVKSEQEGEVAFGTLDAPVMEQPGEVQMNAFSEPGADSQSFECNEQAHAMENVAEPQAESAAATDSVYFIQMTDATGQVVTSIIDPNDIPSYADSVVYKQCMLPNGEIETTIVYQGGVPVTQEEQQTEDQVTASQETTEQVEQQIIYVHDANGQLTPIDSAQSANDVAPLGKQFVYMQDSTGRIIRTIMDANQTMVPGQQVYYTQSEDGRIITSVMDSATAGVSDDGTQQTVDQLYQQQQTEQVYQQQLLEEAQQQDNAAGTTNTVGSTGGFNIDNSMSGLSMLAELSHLTAGQAPATGVAVEPRTSSSTESNSVDMDEFRPVAMVTRRVEDGDGISADIAGLKVGEADSYNFDLDQGSSLSQEDSTGQEDSVVGKILSEMKSEHLPGYSVSRDNLFVQWQNLDAMCWMDVVLIMLVYSPTLRPLVNLEPTHELASTLLITLLKANRQAQVLLQNLLKKSNGAEISGLQTGAGNTASLQDPKTSKLVCKENMDEIGKAINILYAMREKIWQALQPRLRCERGKHNSPVLVLPLLVREKPAIKQMFTMNYRYVFKCERCGYSQDDSHTKILPSIPAVPADFNMKTPSFVRNCFECQAPNQRMLMKFEGLQDFVQMHFVKGLPHNRFDELSFDFNDDHYEVTAVVHYKNNPDHFIAWVRNAPGSTWMECDDLKSVITRYLHVSPNIPAGQVHMVMWERRLTSQHTLVMRDTEDTKLLASLVLTVQQPNTHQSTDPAARPTGVPSAPSFPSASTPQTSSLLSGLGTQTQTFTPYTPRGRGRGRGSRGSYGGRGRGATTAMPVRRATPTTITQITPTGTTTLRARSSPQIVRLPMSALTGSTLRGGTMPGARYVLVGNSQAGTSGTGSGGTSKVVVVRSQGSTSNITATQLLQLLQRTGALNQAGSRITTTTSGSGTSSTSYLVQPDGTLVTTGAPDLMEASSQQTTEQAMQDQSDPSFLNSDGVAEQIQESPETDPEKYGEESSQVSTHAEHQISTLPFPTPTATPIKEHPETIIVSPDAGMSPTAASEAFSSESAVKTLLTQNQQQPSRYIQIPNPSGGGGTILTQLVMRGGKMVLVPVDKNTQAQVTGTSVLKLPNSPSGSPKIAIRAGGTNPQIISASSAGALLSQLQQQQSQGIISLSQISGISTATVSNVGAQRRITLPAGNAAGKKTIQVITVPRSANAAQINQAGTKTIMMSSSSSQQTTTTPSVGSPRLATPVETTTIDGRILSQSGNIVIRELKRGETETAPTMTTSLGSTSQLTPTPAVSLLRDVSARSSTSLLTTSPTSQQQKLQESFRYILPGSSTTHILHTGASGTQGNIGSTGRAFTALSASGTIIGGQLTPSPTTSAIGTSPMDQDMALGDSDDSSSAILMPNRRLIKEMDTTEYIPLGRGRAKTRGGRGRGRGGRTPRGRGRAQIYSPDADYMPPLQISNRKISTLPADLRQIGAHVIESSTESVDGVPVVSIPELPNLESQQTEAENFESAQVADALEPIIPSLPDTQVQSCADETQENQVPELAMSPQGPRVITQPIPSIKANHGFDILTQGILGGAANRPPSLPQTKQARSLLTGSPVSIAHTASSDSTTSVTTILDASTILDTSSLTSVASKTQQTLSLGQSVSQAEIDTLIQAAQAAAKPGKPAVTSSMVTTTSVITQNKSTVSILPMTSLDMMSPLKKESVFGLEDFVSKTEESGELDDQIIEEHKTSSQELDSKYKQEEESIESEQRIMSVDESQVSAAERYRMPVELFQPDDESPEKPFLRSEECLTKLGVELPSKLFQDSEVSSQDEEIAVTPVVSQKGAARHKTINEIEMDKRASRLGAETAAIATKKLHQKISTKAIFGLEPEDTVSADIDIETAEDLVSVSKPKKVSATDKKQKHQNSSSKKIKKKSSNSQEALKSDDLNLETCTNVSSLDEKIAQIISSPKVESNARKTPANIVKPKTSIGGFATDLLMESEKEEMLNLEKEVETECAQEIKKQMEEKLSIESGSAAIADSIKLNEKVLADECMVTLEDNKENDINDAEMASKEVEKPINVKVVRKRLIYPPAFVRHKRHKADWSVQLEEDSTENVLPEQTFNYRVLQGILRPSHRHPSLDPSQELYITFPTPLPHISSKKNMLPVQPAVVKRRNRKDLQRPQVDPSKEPTVIPLVPEDEGDPACTGGSVVTSPINGEIFCGVILKKKLETADWSSSVEEGEEEEIFEEGVDIKSLQHEYCEQLRTVYFMEAGDLSMLEESWNSNEDYEDVDSEKMSIKDEDTGEEDISLQVEKNTVSDQVMEQPLEIPQVFEPSQEAKNDSINNVSVVTQQTPIEQTPVLKKKRGRPKKVSTPNVQPTQAQESTGEKQTSFQETRDDHTSGGSQDGEAGDVSSKSTPSRLNGIETELPAQSQSGTKTDIIIPQRDSVAAPSFPSPSRRSGRTPIPSKRVLDALEDSPARVLLKSRRTSFVSSDDEHSSSSNGENVVKKLKKQSVVPT</sequence>
<feature type="compositionally biased region" description="Polar residues" evidence="2">
    <location>
        <begin position="1118"/>
        <end position="1138"/>
    </location>
</feature>
<proteinExistence type="predicted"/>
<dbReference type="Pfam" id="PF15499">
    <property type="entry name" value="Peptidase_C98"/>
    <property type="match status" value="1"/>
</dbReference>
<feature type="region of interest" description="Disordered" evidence="2">
    <location>
        <begin position="1378"/>
        <end position="1397"/>
    </location>
</feature>
<feature type="compositionally biased region" description="Polar residues" evidence="2">
    <location>
        <begin position="2482"/>
        <end position="2493"/>
    </location>
</feature>
<dbReference type="InterPro" id="IPR028890">
    <property type="entry name" value="Peptidase_C98"/>
</dbReference>
<evidence type="ECO:0000313" key="4">
    <source>
        <dbReference type="EMBL" id="CAL1537592.1"/>
    </source>
</evidence>
<feature type="compositionally biased region" description="Gly residues" evidence="2">
    <location>
        <begin position="963"/>
        <end position="972"/>
    </location>
</feature>
<feature type="compositionally biased region" description="Basic residues" evidence="2">
    <location>
        <begin position="1574"/>
        <end position="1595"/>
    </location>
</feature>
<reference evidence="4 5" key="1">
    <citation type="submission" date="2024-04" db="EMBL/GenBank/DDBJ databases">
        <authorList>
            <consortium name="Genoscope - CEA"/>
            <person name="William W."/>
        </authorList>
    </citation>
    <scope>NUCLEOTIDE SEQUENCE [LARGE SCALE GENOMIC DNA]</scope>
</reference>
<organism evidence="4 5">
    <name type="scientific">Lymnaea stagnalis</name>
    <name type="common">Great pond snail</name>
    <name type="synonym">Helix stagnalis</name>
    <dbReference type="NCBI Taxonomy" id="6523"/>
    <lineage>
        <taxon>Eukaryota</taxon>
        <taxon>Metazoa</taxon>
        <taxon>Spiralia</taxon>
        <taxon>Lophotrochozoa</taxon>
        <taxon>Mollusca</taxon>
        <taxon>Gastropoda</taxon>
        <taxon>Heterobranchia</taxon>
        <taxon>Euthyneura</taxon>
        <taxon>Panpulmonata</taxon>
        <taxon>Hygrophila</taxon>
        <taxon>Lymnaeoidea</taxon>
        <taxon>Lymnaeidae</taxon>
        <taxon>Lymnaea</taxon>
    </lineage>
</organism>
<dbReference type="GO" id="GO:0016926">
    <property type="term" value="P:protein desumoylation"/>
    <property type="evidence" value="ECO:0007669"/>
    <property type="project" value="TreeGrafter"/>
</dbReference>
<dbReference type="GO" id="GO:0032183">
    <property type="term" value="F:SUMO binding"/>
    <property type="evidence" value="ECO:0007669"/>
    <property type="project" value="InterPro"/>
</dbReference>
<evidence type="ECO:0000259" key="3">
    <source>
        <dbReference type="PROSITE" id="PS50235"/>
    </source>
</evidence>
<dbReference type="PANTHER" id="PTHR15294:SF3">
    <property type="entry name" value="SUMO-SPECIFIC ISOPEPTIDASE USPL1"/>
    <property type="match status" value="1"/>
</dbReference>
<dbReference type="GO" id="GO:0015030">
    <property type="term" value="C:Cajal body"/>
    <property type="evidence" value="ECO:0007669"/>
    <property type="project" value="TreeGrafter"/>
</dbReference>
<evidence type="ECO:0000313" key="5">
    <source>
        <dbReference type="Proteomes" id="UP001497497"/>
    </source>
</evidence>
<feature type="region of interest" description="Disordered" evidence="2">
    <location>
        <begin position="2046"/>
        <end position="2081"/>
    </location>
</feature>
<feature type="region of interest" description="Disordered" evidence="2">
    <location>
        <begin position="1"/>
        <end position="82"/>
    </location>
</feature>
<name>A0AAV2HVR2_LYMST</name>
<evidence type="ECO:0000256" key="2">
    <source>
        <dbReference type="SAM" id="MobiDB-lite"/>
    </source>
</evidence>
<accession>A0AAV2HVR2</accession>
<gene>
    <name evidence="4" type="ORF">GSLYS_00011495001</name>
</gene>